<dbReference type="InterPro" id="IPR033469">
    <property type="entry name" value="CYTH-like_dom_sf"/>
</dbReference>
<dbReference type="EMBL" id="OU503053">
    <property type="protein sequence ID" value="CAI9782262.1"/>
    <property type="molecule type" value="Genomic_DNA"/>
</dbReference>
<organism evidence="2 3">
    <name type="scientific">Fraxinus pennsylvanica</name>
    <dbReference type="NCBI Taxonomy" id="56036"/>
    <lineage>
        <taxon>Eukaryota</taxon>
        <taxon>Viridiplantae</taxon>
        <taxon>Streptophyta</taxon>
        <taxon>Embryophyta</taxon>
        <taxon>Tracheophyta</taxon>
        <taxon>Spermatophyta</taxon>
        <taxon>Magnoliopsida</taxon>
        <taxon>eudicotyledons</taxon>
        <taxon>Gunneridae</taxon>
        <taxon>Pentapetalae</taxon>
        <taxon>asterids</taxon>
        <taxon>lamiids</taxon>
        <taxon>Lamiales</taxon>
        <taxon>Oleaceae</taxon>
        <taxon>Oleeae</taxon>
        <taxon>Fraxinus</taxon>
    </lineage>
</organism>
<keyword evidence="3" id="KW-1185">Reference proteome</keyword>
<dbReference type="GO" id="GO:0016462">
    <property type="term" value="F:pyrophosphatase activity"/>
    <property type="evidence" value="ECO:0007669"/>
    <property type="project" value="UniProtKB-ARBA"/>
</dbReference>
<reference evidence="2" key="1">
    <citation type="submission" date="2023-05" db="EMBL/GenBank/DDBJ databases">
        <authorList>
            <person name="Huff M."/>
        </authorList>
    </citation>
    <scope>NUCLEOTIDE SEQUENCE</scope>
</reference>
<dbReference type="PANTHER" id="PTHR34948:SF9">
    <property type="entry name" value="CYTH DOMAIN-CONTAINING PROTEIN"/>
    <property type="match status" value="1"/>
</dbReference>
<dbReference type="Proteomes" id="UP000834106">
    <property type="component" value="Chromosome 18"/>
</dbReference>
<feature type="domain" description="CYTH" evidence="1">
    <location>
        <begin position="2"/>
        <end position="50"/>
    </location>
</feature>
<evidence type="ECO:0000313" key="3">
    <source>
        <dbReference type="Proteomes" id="UP000834106"/>
    </source>
</evidence>
<evidence type="ECO:0000313" key="2">
    <source>
        <dbReference type="EMBL" id="CAI9782262.1"/>
    </source>
</evidence>
<dbReference type="Pfam" id="PF01928">
    <property type="entry name" value="CYTH"/>
    <property type="match status" value="1"/>
</dbReference>
<dbReference type="AlphaFoldDB" id="A0AAD2E812"/>
<dbReference type="InterPro" id="IPR023577">
    <property type="entry name" value="CYTH_domain"/>
</dbReference>
<sequence length="122" mass="14084">MEVEVKLRLPDSTSHQLLSLHHRKTHFQENVFFDGTNAELSSNLAVLRLRLYYLDSHSVLSIKAEPVLLFLFPFMKKKFEIWLFLKFNFCSEIPRLSVLFAIFSGEGGHGWWCNLLVDAGVG</sequence>
<dbReference type="PANTHER" id="PTHR34948">
    <property type="entry name" value="OS08G0299200 PROTEIN"/>
    <property type="match status" value="1"/>
</dbReference>
<dbReference type="Gene3D" id="2.40.320.10">
    <property type="entry name" value="Hypothetical Protein Pfu-838710-001"/>
    <property type="match status" value="1"/>
</dbReference>
<protein>
    <recommendedName>
        <fullName evidence="1">CYTH domain-containing protein</fullName>
    </recommendedName>
</protein>
<name>A0AAD2E812_9LAMI</name>
<accession>A0AAD2E812</accession>
<evidence type="ECO:0000259" key="1">
    <source>
        <dbReference type="Pfam" id="PF01928"/>
    </source>
</evidence>
<dbReference type="SUPFAM" id="SSF55154">
    <property type="entry name" value="CYTH-like phosphatases"/>
    <property type="match status" value="1"/>
</dbReference>
<gene>
    <name evidence="2" type="ORF">FPE_LOCUS29692</name>
</gene>
<proteinExistence type="predicted"/>